<name>A0A8J8GQ42_9EURY</name>
<dbReference type="OrthoDB" id="194473at2157"/>
<dbReference type="EMBL" id="JABURA010000003">
    <property type="protein sequence ID" value="NUB93801.1"/>
    <property type="molecule type" value="Genomic_DNA"/>
</dbReference>
<dbReference type="InterPro" id="IPR036390">
    <property type="entry name" value="WH_DNA-bd_sf"/>
</dbReference>
<evidence type="ECO:0000313" key="1">
    <source>
        <dbReference type="EMBL" id="NUB93801.1"/>
    </source>
</evidence>
<dbReference type="InterPro" id="IPR036388">
    <property type="entry name" value="WH-like_DNA-bd_sf"/>
</dbReference>
<dbReference type="SUPFAM" id="SSF46785">
    <property type="entry name" value="Winged helix' DNA-binding domain"/>
    <property type="match status" value="1"/>
</dbReference>
<gene>
    <name evidence="1" type="ORF">HT576_22775</name>
</gene>
<evidence type="ECO:0000313" key="2">
    <source>
        <dbReference type="Proteomes" id="UP000728647"/>
    </source>
</evidence>
<comment type="caution">
    <text evidence="1">The sequence shown here is derived from an EMBL/GenBank/DDBJ whole genome shotgun (WGS) entry which is preliminary data.</text>
</comment>
<dbReference type="Gene3D" id="1.10.10.10">
    <property type="entry name" value="Winged helix-like DNA-binding domain superfamily/Winged helix DNA-binding domain"/>
    <property type="match status" value="1"/>
</dbReference>
<sequence>MADRNEPTDPESFATDIPLTDVFGTHPKTLLVSALLAESEDPTTHFTITELARITGLEESTVETHVAELEATGIVAETDELEDAKTYVFAEGTDAVDTIRRLRDELFEAEREAQK</sequence>
<organism evidence="1 2">
    <name type="scientific">Haloterrigena gelatinilytica</name>
    <dbReference type="NCBI Taxonomy" id="2741724"/>
    <lineage>
        <taxon>Archaea</taxon>
        <taxon>Methanobacteriati</taxon>
        <taxon>Methanobacteriota</taxon>
        <taxon>Stenosarchaea group</taxon>
        <taxon>Halobacteria</taxon>
        <taxon>Halobacteriales</taxon>
        <taxon>Natrialbaceae</taxon>
        <taxon>Haloterrigena</taxon>
    </lineage>
</organism>
<protein>
    <submittedName>
        <fullName evidence="1">Uncharacterized protein</fullName>
    </submittedName>
</protein>
<dbReference type="RefSeq" id="WP_174703447.1">
    <property type="nucleotide sequence ID" value="NZ_JABURA010000003.1"/>
</dbReference>
<dbReference type="Proteomes" id="UP000728647">
    <property type="component" value="Unassembled WGS sequence"/>
</dbReference>
<accession>A0A8J8GQ42</accession>
<reference evidence="1" key="1">
    <citation type="submission" date="2020-06" db="EMBL/GenBank/DDBJ databases">
        <title>Haloterrigena sp. nov., an extremely halophilic archaeon isolated from a saline sediment.</title>
        <authorList>
            <person name="Liu B.-B."/>
        </authorList>
    </citation>
    <scope>NUCLEOTIDE SEQUENCE</scope>
    <source>
        <strain evidence="1">SYSU A121-1</strain>
    </source>
</reference>
<dbReference type="AlphaFoldDB" id="A0A8J8GQ42"/>
<proteinExistence type="predicted"/>